<accession>A0ABT4AV97</accession>
<dbReference type="PRINTS" id="PR00038">
    <property type="entry name" value="HTHLUXR"/>
</dbReference>
<dbReference type="InterPro" id="IPR027417">
    <property type="entry name" value="P-loop_NTPase"/>
</dbReference>
<dbReference type="RefSeq" id="WP_267562135.1">
    <property type="nucleotide sequence ID" value="NZ_JAPNTZ010000003.1"/>
</dbReference>
<proteinExistence type="predicted"/>
<evidence type="ECO:0000256" key="2">
    <source>
        <dbReference type="ARBA" id="ARBA00022840"/>
    </source>
</evidence>
<name>A0ABT4AV97_9ACTN</name>
<dbReference type="PANTHER" id="PTHR16305">
    <property type="entry name" value="TESTICULAR SOLUBLE ADENYLYL CYCLASE"/>
    <property type="match status" value="1"/>
</dbReference>
<dbReference type="PROSITE" id="PS00622">
    <property type="entry name" value="HTH_LUXR_1"/>
    <property type="match status" value="1"/>
</dbReference>
<dbReference type="Proteomes" id="UP001151002">
    <property type="component" value="Unassembled WGS sequence"/>
</dbReference>
<protein>
    <submittedName>
        <fullName evidence="4">AAA family ATPase</fullName>
    </submittedName>
</protein>
<keyword evidence="2" id="KW-0067">ATP-binding</keyword>
<dbReference type="InterPro" id="IPR036388">
    <property type="entry name" value="WH-like_DNA-bd_sf"/>
</dbReference>
<organism evidence="4 5">
    <name type="scientific">Paractinoplanes pyxinae</name>
    <dbReference type="NCBI Taxonomy" id="2997416"/>
    <lineage>
        <taxon>Bacteria</taxon>
        <taxon>Bacillati</taxon>
        <taxon>Actinomycetota</taxon>
        <taxon>Actinomycetes</taxon>
        <taxon>Micromonosporales</taxon>
        <taxon>Micromonosporaceae</taxon>
        <taxon>Paractinoplanes</taxon>
    </lineage>
</organism>
<keyword evidence="1" id="KW-0547">Nucleotide-binding</keyword>
<evidence type="ECO:0000259" key="3">
    <source>
        <dbReference type="PROSITE" id="PS50043"/>
    </source>
</evidence>
<comment type="caution">
    <text evidence="4">The sequence shown here is derived from an EMBL/GenBank/DDBJ whole genome shotgun (WGS) entry which is preliminary data.</text>
</comment>
<dbReference type="InterPro" id="IPR000792">
    <property type="entry name" value="Tscrpt_reg_LuxR_C"/>
</dbReference>
<dbReference type="SUPFAM" id="SSF52540">
    <property type="entry name" value="P-loop containing nucleoside triphosphate hydrolases"/>
    <property type="match status" value="1"/>
</dbReference>
<dbReference type="InterPro" id="IPR016032">
    <property type="entry name" value="Sig_transdc_resp-reg_C-effctor"/>
</dbReference>
<dbReference type="PROSITE" id="PS50043">
    <property type="entry name" value="HTH_LUXR_2"/>
    <property type="match status" value="1"/>
</dbReference>
<reference evidence="4" key="1">
    <citation type="submission" date="2022-11" db="EMBL/GenBank/DDBJ databases">
        <authorList>
            <person name="Somphong A."/>
            <person name="Phongsopitanun W."/>
        </authorList>
    </citation>
    <scope>NUCLEOTIDE SEQUENCE</scope>
    <source>
        <strain evidence="4">Pm04-4</strain>
    </source>
</reference>
<dbReference type="EMBL" id="JAPNTZ010000003">
    <property type="protein sequence ID" value="MCY1138158.1"/>
    <property type="molecule type" value="Genomic_DNA"/>
</dbReference>
<dbReference type="Gene3D" id="1.10.10.10">
    <property type="entry name" value="Winged helix-like DNA-binding domain superfamily/Winged helix DNA-binding domain"/>
    <property type="match status" value="1"/>
</dbReference>
<dbReference type="Gene3D" id="3.40.50.300">
    <property type="entry name" value="P-loop containing nucleotide triphosphate hydrolases"/>
    <property type="match status" value="1"/>
</dbReference>
<gene>
    <name evidence="4" type="ORF">OWR29_09130</name>
</gene>
<evidence type="ECO:0000313" key="5">
    <source>
        <dbReference type="Proteomes" id="UP001151002"/>
    </source>
</evidence>
<dbReference type="InterPro" id="IPR011990">
    <property type="entry name" value="TPR-like_helical_dom_sf"/>
</dbReference>
<dbReference type="SUPFAM" id="SSF48452">
    <property type="entry name" value="TPR-like"/>
    <property type="match status" value="1"/>
</dbReference>
<sequence length="933" mass="98516">MAARPRAAAGSERTATMVDRTRELAALRAGLRDAESGTARVVVIEGAAGVGKTALLQATRDEALAAGFRALWARSPHLATAAPYELLRRLLGPEVMRLGGPGALSGAAAFAAPLFSPGAATVAGVDYGCHWLLAALTDEGPLLLAVDDAHWADAESLRILADTAEDLQNAPFGIVVTARPASDPLVEAMLDRLATIEGARVLRPGPLTESGVAAVLRAAFGAAPDPAFTQACAQASGGNVFYLRELVRPLVAAGRPPTAGTAAELAATGPDALIRTVRWRLGELGPAATAVAQAAAVLGDDTPLRHVEALAAVDEAAVPAAALRAASILARAEPVGFPHPLVRAAVEQTIHEGQLGRLHARAARVLQQASAPAAQVAKHLLRAPPAASPGVVDLLAGEARHDLESGSPATAHQLLARALAEPPAPAERPALLLALAGAERATGAQAKAREHLAEVVETGSRELSICAMAELFELLYEVDDEDAAAGLRRRAIAAEPYGNTPAEIRLHSTLLMHVATGLAEPAPARLIDVDLEALPTGSGEQRRLLLYAAVHRRGTGHCPPAEFLAHLRRAVHDLPGRRPLTYWEVMAALESAAYLASVEAMPDADRVLARLRPEVARLRHIAPDLQAEWSHRTVLNRLRCGRFEEAQVMLGEAERFAERHGLTLYVRSAQSARGCIHLERGDYAEAARHLRRGAGEAFYLTALAELLSGRPAEALAGLALPSDPAAAVTEREIEFEAHLVASHAYERLGDRDRARHEAEREVAVRRRHGPPFRLALALRRRATFAPAREAVEMLAEASAAATGTPRLPVLARVQASYGAALRRAGRLREARTELAAALDCAVRLDMPGLATKLTAEIHAAGGRPRRTRVTGVSALTDSQAAVARLAAEGRTNREIAETLYVTIKTVETHLAAVYRKLAVPGREHLGAAMGAGR</sequence>
<dbReference type="SMART" id="SM00421">
    <property type="entry name" value="HTH_LUXR"/>
    <property type="match status" value="1"/>
</dbReference>
<dbReference type="SUPFAM" id="SSF46894">
    <property type="entry name" value="C-terminal effector domain of the bipartite response regulators"/>
    <property type="match status" value="1"/>
</dbReference>
<dbReference type="CDD" id="cd06170">
    <property type="entry name" value="LuxR_C_like"/>
    <property type="match status" value="1"/>
</dbReference>
<dbReference type="InterPro" id="IPR041664">
    <property type="entry name" value="AAA_16"/>
</dbReference>
<evidence type="ECO:0000256" key="1">
    <source>
        <dbReference type="ARBA" id="ARBA00022741"/>
    </source>
</evidence>
<dbReference type="Gene3D" id="1.25.40.10">
    <property type="entry name" value="Tetratricopeptide repeat domain"/>
    <property type="match status" value="1"/>
</dbReference>
<dbReference type="PANTHER" id="PTHR16305:SF35">
    <property type="entry name" value="TRANSCRIPTIONAL ACTIVATOR DOMAIN"/>
    <property type="match status" value="1"/>
</dbReference>
<keyword evidence="5" id="KW-1185">Reference proteome</keyword>
<dbReference type="Pfam" id="PF13191">
    <property type="entry name" value="AAA_16"/>
    <property type="match status" value="1"/>
</dbReference>
<evidence type="ECO:0000313" key="4">
    <source>
        <dbReference type="EMBL" id="MCY1138158.1"/>
    </source>
</evidence>
<dbReference type="Pfam" id="PF00196">
    <property type="entry name" value="GerE"/>
    <property type="match status" value="1"/>
</dbReference>
<feature type="domain" description="HTH luxR-type" evidence="3">
    <location>
        <begin position="868"/>
        <end position="933"/>
    </location>
</feature>